<evidence type="ECO:0000313" key="8">
    <source>
        <dbReference type="EMBL" id="KAF2830572.1"/>
    </source>
</evidence>
<evidence type="ECO:0000256" key="6">
    <source>
        <dbReference type="SAM" id="Phobius"/>
    </source>
</evidence>
<evidence type="ECO:0000256" key="5">
    <source>
        <dbReference type="ARBA" id="ARBA00038359"/>
    </source>
</evidence>
<comment type="similarity">
    <text evidence="5">Belongs to the SAT4 family.</text>
</comment>
<dbReference type="InterPro" id="IPR049326">
    <property type="entry name" value="Rhodopsin_dom_fungi"/>
</dbReference>
<dbReference type="Proteomes" id="UP000799424">
    <property type="component" value="Unassembled WGS sequence"/>
</dbReference>
<dbReference type="PANTHER" id="PTHR33048">
    <property type="entry name" value="PTH11-LIKE INTEGRAL MEMBRANE PROTEIN (AFU_ORTHOLOGUE AFUA_5G11245)"/>
    <property type="match status" value="1"/>
</dbReference>
<feature type="transmembrane region" description="Helical" evidence="6">
    <location>
        <begin position="124"/>
        <end position="144"/>
    </location>
</feature>
<dbReference type="InterPro" id="IPR052337">
    <property type="entry name" value="SAT4-like"/>
</dbReference>
<keyword evidence="9" id="KW-1185">Reference proteome</keyword>
<dbReference type="EMBL" id="MU006219">
    <property type="protein sequence ID" value="KAF2830572.1"/>
    <property type="molecule type" value="Genomic_DNA"/>
</dbReference>
<feature type="transmembrane region" description="Helical" evidence="6">
    <location>
        <begin position="45"/>
        <end position="66"/>
    </location>
</feature>
<name>A0A6A7ABE5_9PLEO</name>
<dbReference type="OrthoDB" id="444631at2759"/>
<keyword evidence="4 6" id="KW-0472">Membrane</keyword>
<dbReference type="PANTHER" id="PTHR33048:SF47">
    <property type="entry name" value="INTEGRAL MEMBRANE PROTEIN-RELATED"/>
    <property type="match status" value="1"/>
</dbReference>
<organism evidence="8 9">
    <name type="scientific">Ophiobolus disseminans</name>
    <dbReference type="NCBI Taxonomy" id="1469910"/>
    <lineage>
        <taxon>Eukaryota</taxon>
        <taxon>Fungi</taxon>
        <taxon>Dikarya</taxon>
        <taxon>Ascomycota</taxon>
        <taxon>Pezizomycotina</taxon>
        <taxon>Dothideomycetes</taxon>
        <taxon>Pleosporomycetidae</taxon>
        <taxon>Pleosporales</taxon>
        <taxon>Pleosporineae</taxon>
        <taxon>Phaeosphaeriaceae</taxon>
        <taxon>Ophiobolus</taxon>
    </lineage>
</organism>
<dbReference type="Pfam" id="PF20684">
    <property type="entry name" value="Fung_rhodopsin"/>
    <property type="match status" value="1"/>
</dbReference>
<comment type="subcellular location">
    <subcellularLocation>
        <location evidence="1">Membrane</location>
        <topology evidence="1">Multi-pass membrane protein</topology>
    </subcellularLocation>
</comment>
<evidence type="ECO:0000256" key="3">
    <source>
        <dbReference type="ARBA" id="ARBA00022989"/>
    </source>
</evidence>
<keyword evidence="2 6" id="KW-0812">Transmembrane</keyword>
<evidence type="ECO:0000256" key="4">
    <source>
        <dbReference type="ARBA" id="ARBA00023136"/>
    </source>
</evidence>
<feature type="domain" description="Rhodopsin" evidence="7">
    <location>
        <begin position="29"/>
        <end position="211"/>
    </location>
</feature>
<reference evidence="8" key="1">
    <citation type="journal article" date="2020" name="Stud. Mycol.">
        <title>101 Dothideomycetes genomes: a test case for predicting lifestyles and emergence of pathogens.</title>
        <authorList>
            <person name="Haridas S."/>
            <person name="Albert R."/>
            <person name="Binder M."/>
            <person name="Bloem J."/>
            <person name="Labutti K."/>
            <person name="Salamov A."/>
            <person name="Andreopoulos B."/>
            <person name="Baker S."/>
            <person name="Barry K."/>
            <person name="Bills G."/>
            <person name="Bluhm B."/>
            <person name="Cannon C."/>
            <person name="Castanera R."/>
            <person name="Culley D."/>
            <person name="Daum C."/>
            <person name="Ezra D."/>
            <person name="Gonzalez J."/>
            <person name="Henrissat B."/>
            <person name="Kuo A."/>
            <person name="Liang C."/>
            <person name="Lipzen A."/>
            <person name="Lutzoni F."/>
            <person name="Magnuson J."/>
            <person name="Mondo S."/>
            <person name="Nolan M."/>
            <person name="Ohm R."/>
            <person name="Pangilinan J."/>
            <person name="Park H.-J."/>
            <person name="Ramirez L."/>
            <person name="Alfaro M."/>
            <person name="Sun H."/>
            <person name="Tritt A."/>
            <person name="Yoshinaga Y."/>
            <person name="Zwiers L.-H."/>
            <person name="Turgeon B."/>
            <person name="Goodwin S."/>
            <person name="Spatafora J."/>
            <person name="Crous P."/>
            <person name="Grigoriev I."/>
        </authorList>
    </citation>
    <scope>NUCLEOTIDE SEQUENCE</scope>
    <source>
        <strain evidence="8">CBS 113818</strain>
    </source>
</reference>
<keyword evidence="3 6" id="KW-1133">Transmembrane helix</keyword>
<evidence type="ECO:0000313" key="9">
    <source>
        <dbReference type="Proteomes" id="UP000799424"/>
    </source>
</evidence>
<feature type="transmembrane region" description="Helical" evidence="6">
    <location>
        <begin position="12"/>
        <end position="33"/>
    </location>
</feature>
<gene>
    <name evidence="8" type="ORF">CC86DRAFT_434372</name>
</gene>
<feature type="transmembrane region" description="Helical" evidence="6">
    <location>
        <begin position="172"/>
        <end position="190"/>
    </location>
</feature>
<sequence length="212" mass="23721">MVSSHNSRSRQAVEVSTAFTVLAAIIVTLRLYTRFFLVRSPGIEDYGIVCAMVCSIGLTICIVFQAKWGMGHHINELEEEVMQKSLKAFWASLIVYNLSLGLTKSSMLLQYRRVFTTKNFQNTCWISLAIVIIYTIGTVASSIFSCVPIKTFWTRDPSAKCLNQSAMWFTNAAWNIITDFALIILPIPIIRSLNLGRKQKIALISIFAVGGL</sequence>
<evidence type="ECO:0000256" key="2">
    <source>
        <dbReference type="ARBA" id="ARBA00022692"/>
    </source>
</evidence>
<evidence type="ECO:0000259" key="7">
    <source>
        <dbReference type="Pfam" id="PF20684"/>
    </source>
</evidence>
<feature type="transmembrane region" description="Helical" evidence="6">
    <location>
        <begin position="86"/>
        <end position="103"/>
    </location>
</feature>
<protein>
    <recommendedName>
        <fullName evidence="7">Rhodopsin domain-containing protein</fullName>
    </recommendedName>
</protein>
<dbReference type="GO" id="GO:0016020">
    <property type="term" value="C:membrane"/>
    <property type="evidence" value="ECO:0007669"/>
    <property type="project" value="UniProtKB-SubCell"/>
</dbReference>
<dbReference type="AlphaFoldDB" id="A0A6A7ABE5"/>
<proteinExistence type="inferred from homology"/>
<accession>A0A6A7ABE5</accession>
<evidence type="ECO:0000256" key="1">
    <source>
        <dbReference type="ARBA" id="ARBA00004141"/>
    </source>
</evidence>